<proteinExistence type="predicted"/>
<sequence length="135" mass="14228">MQTKPATIHTTTLTRTSIATLAAGAIIALWLASAPVQAQQGHDAHHGHGAPAAAKDADAAQFAPSEGEVKRLDKAGKRVTIAHGPLENLGMPPMTMAFEVEDAAVVDALKVGDRIRFIAGKEGRRYTARDVEVVQ</sequence>
<evidence type="ECO:0000313" key="4">
    <source>
        <dbReference type="Proteomes" id="UP001597158"/>
    </source>
</evidence>
<evidence type="ECO:0000313" key="3">
    <source>
        <dbReference type="EMBL" id="MFD1262686.1"/>
    </source>
</evidence>
<feature type="region of interest" description="Disordered" evidence="1">
    <location>
        <begin position="40"/>
        <end position="69"/>
    </location>
</feature>
<feature type="chain" id="PRO_5045143381" evidence="2">
    <location>
        <begin position="39"/>
        <end position="135"/>
    </location>
</feature>
<feature type="signal peptide" evidence="2">
    <location>
        <begin position="1"/>
        <end position="38"/>
    </location>
</feature>
<dbReference type="Proteomes" id="UP001597158">
    <property type="component" value="Unassembled WGS sequence"/>
</dbReference>
<organism evidence="3 4">
    <name type="scientific">Thauera mechernichensis</name>
    <dbReference type="NCBI Taxonomy" id="82788"/>
    <lineage>
        <taxon>Bacteria</taxon>
        <taxon>Pseudomonadati</taxon>
        <taxon>Pseudomonadota</taxon>
        <taxon>Betaproteobacteria</taxon>
        <taxon>Rhodocyclales</taxon>
        <taxon>Zoogloeaceae</taxon>
        <taxon>Thauera</taxon>
    </lineage>
</organism>
<dbReference type="InterPro" id="IPR021647">
    <property type="entry name" value="CusF_Ec"/>
</dbReference>
<dbReference type="InterPro" id="IPR042230">
    <property type="entry name" value="CusF_sf"/>
</dbReference>
<reference evidence="4" key="1">
    <citation type="journal article" date="2019" name="Int. J. Syst. Evol. Microbiol.">
        <title>The Global Catalogue of Microorganisms (GCM) 10K type strain sequencing project: providing services to taxonomists for standard genome sequencing and annotation.</title>
        <authorList>
            <consortium name="The Broad Institute Genomics Platform"/>
            <consortium name="The Broad Institute Genome Sequencing Center for Infectious Disease"/>
            <person name="Wu L."/>
            <person name="Ma J."/>
        </authorList>
    </citation>
    <scope>NUCLEOTIDE SEQUENCE [LARGE SCALE GENOMIC DNA]</scope>
    <source>
        <strain evidence="4">CCUG 48884</strain>
    </source>
</reference>
<evidence type="ECO:0000256" key="1">
    <source>
        <dbReference type="SAM" id="MobiDB-lite"/>
    </source>
</evidence>
<keyword evidence="2" id="KW-0732">Signal</keyword>
<comment type="caution">
    <text evidence="3">The sequence shown here is derived from an EMBL/GenBank/DDBJ whole genome shotgun (WGS) entry which is preliminary data.</text>
</comment>
<dbReference type="Gene3D" id="2.40.50.320">
    <property type="entry name" value="Copper binding periplasmic protein CusF"/>
    <property type="match status" value="1"/>
</dbReference>
<protein>
    <submittedName>
        <fullName evidence="3">Copper-binding protein</fullName>
    </submittedName>
</protein>
<dbReference type="Pfam" id="PF11604">
    <property type="entry name" value="CusF_Ec"/>
    <property type="match status" value="1"/>
</dbReference>
<evidence type="ECO:0000256" key="2">
    <source>
        <dbReference type="SAM" id="SignalP"/>
    </source>
</evidence>
<name>A0ABW3W9T8_9RHOO</name>
<accession>A0ABW3W9T8</accession>
<feature type="compositionally biased region" description="Low complexity" evidence="1">
    <location>
        <begin position="49"/>
        <end position="63"/>
    </location>
</feature>
<dbReference type="RefSeq" id="WP_277834611.1">
    <property type="nucleotide sequence ID" value="NZ_JARQZE010000015.1"/>
</dbReference>
<gene>
    <name evidence="3" type="ORF">ACFQ4M_03765</name>
</gene>
<keyword evidence="4" id="KW-1185">Reference proteome</keyword>
<dbReference type="EMBL" id="JBHTMC010000007">
    <property type="protein sequence ID" value="MFD1262686.1"/>
    <property type="molecule type" value="Genomic_DNA"/>
</dbReference>